<keyword evidence="1" id="KW-0175">Coiled coil</keyword>
<dbReference type="OrthoDB" id="342137at2"/>
<reference evidence="2 3" key="1">
    <citation type="submission" date="2017-07" db="EMBL/GenBank/DDBJ databases">
        <title>Leptospira spp. isolated from tropical soils.</title>
        <authorList>
            <person name="Thibeaux R."/>
            <person name="Iraola G."/>
            <person name="Ferres I."/>
            <person name="Bierque E."/>
            <person name="Girault D."/>
            <person name="Soupe-Gilbert M.-E."/>
            <person name="Picardeau M."/>
            <person name="Goarant C."/>
        </authorList>
    </citation>
    <scope>NUCLEOTIDE SEQUENCE [LARGE SCALE GENOMIC DNA]</scope>
    <source>
        <strain evidence="2 3">FH4-C-A2</strain>
    </source>
</reference>
<evidence type="ECO:0000313" key="2">
    <source>
        <dbReference type="EMBL" id="PJZ50152.1"/>
    </source>
</evidence>
<dbReference type="RefSeq" id="WP_100709730.1">
    <property type="nucleotide sequence ID" value="NZ_NPDR01000002.1"/>
</dbReference>
<evidence type="ECO:0000313" key="3">
    <source>
        <dbReference type="Proteomes" id="UP000231926"/>
    </source>
</evidence>
<keyword evidence="3" id="KW-1185">Reference proteome</keyword>
<organism evidence="2 3">
    <name type="scientific">Leptospira saintgironsiae</name>
    <dbReference type="NCBI Taxonomy" id="2023183"/>
    <lineage>
        <taxon>Bacteria</taxon>
        <taxon>Pseudomonadati</taxon>
        <taxon>Spirochaetota</taxon>
        <taxon>Spirochaetia</taxon>
        <taxon>Leptospirales</taxon>
        <taxon>Leptospiraceae</taxon>
        <taxon>Leptospira</taxon>
    </lineage>
</organism>
<sequence>MAGRVIKNLNSKEEKLSSLYEEKISFLDKLIDLQKRQLQILGFGDGEGTAKLELQNSDLVEKMKRLDRKIEQLEESSPQTLEIIRLSDTIFQKLEESRDLNSQVGEKMEIILQEYRKELNMVQSKIQLKKFLAHRKLGWKTGTC</sequence>
<dbReference type="Proteomes" id="UP000231926">
    <property type="component" value="Unassembled WGS sequence"/>
</dbReference>
<proteinExistence type="predicted"/>
<name>A0A2M9YF32_9LEPT</name>
<accession>A0A2M9YF32</accession>
<evidence type="ECO:0000256" key="1">
    <source>
        <dbReference type="SAM" id="Coils"/>
    </source>
</evidence>
<dbReference type="EMBL" id="NPDR01000002">
    <property type="protein sequence ID" value="PJZ50152.1"/>
    <property type="molecule type" value="Genomic_DNA"/>
</dbReference>
<evidence type="ECO:0008006" key="4">
    <source>
        <dbReference type="Google" id="ProtNLM"/>
    </source>
</evidence>
<feature type="coiled-coil region" evidence="1">
    <location>
        <begin position="49"/>
        <end position="76"/>
    </location>
</feature>
<dbReference type="AlphaFoldDB" id="A0A2M9YF32"/>
<comment type="caution">
    <text evidence="2">The sequence shown here is derived from an EMBL/GenBank/DDBJ whole genome shotgun (WGS) entry which is preliminary data.</text>
</comment>
<gene>
    <name evidence="2" type="ORF">CH362_07540</name>
</gene>
<protein>
    <recommendedName>
        <fullName evidence="4">Flagellar protein FlgN</fullName>
    </recommendedName>
</protein>